<keyword evidence="6" id="KW-0675">Receptor</keyword>
<dbReference type="FunFam" id="3.40.190.10:FF:000188">
    <property type="entry name" value="Ionotropic receptor 64a"/>
    <property type="match status" value="1"/>
</dbReference>
<evidence type="ECO:0000256" key="3">
    <source>
        <dbReference type="ARBA" id="ARBA00022692"/>
    </source>
</evidence>
<dbReference type="GO" id="GO:0015276">
    <property type="term" value="F:ligand-gated monoatomic ion channel activity"/>
    <property type="evidence" value="ECO:0007669"/>
    <property type="project" value="InterPro"/>
</dbReference>
<dbReference type="InterPro" id="IPR057074">
    <property type="entry name" value="IR75A_N"/>
</dbReference>
<dbReference type="EMBL" id="AAAB01008948">
    <property type="status" value="NOT_ANNOTATED_CDS"/>
    <property type="molecule type" value="Genomic_DNA"/>
</dbReference>
<dbReference type="InterPro" id="IPR052192">
    <property type="entry name" value="Insect_Ionotropic_Sensory_Rcpt"/>
</dbReference>
<evidence type="ECO:0000259" key="10">
    <source>
        <dbReference type="Pfam" id="PF24576"/>
    </source>
</evidence>
<feature type="transmembrane region" description="Helical" evidence="9">
    <location>
        <begin position="435"/>
        <end position="457"/>
    </location>
</feature>
<dbReference type="Pfam" id="PF24576">
    <property type="entry name" value="IR75A_N"/>
    <property type="match status" value="1"/>
</dbReference>
<name>A0A1S4GN71_ANOGA</name>
<feature type="transmembrane region" description="Helical" evidence="9">
    <location>
        <begin position="705"/>
        <end position="728"/>
    </location>
</feature>
<dbReference type="FunCoup" id="A0A1S4GN71">
    <property type="interactions" value="39"/>
</dbReference>
<organism evidence="11 12">
    <name type="scientific">Anopheles gambiae</name>
    <name type="common">African malaria mosquito</name>
    <dbReference type="NCBI Taxonomy" id="7165"/>
    <lineage>
        <taxon>Eukaryota</taxon>
        <taxon>Metazoa</taxon>
        <taxon>Ecdysozoa</taxon>
        <taxon>Arthropoda</taxon>
        <taxon>Hexapoda</taxon>
        <taxon>Insecta</taxon>
        <taxon>Pterygota</taxon>
        <taxon>Neoptera</taxon>
        <taxon>Endopterygota</taxon>
        <taxon>Diptera</taxon>
        <taxon>Nematocera</taxon>
        <taxon>Culicoidea</taxon>
        <taxon>Culicidae</taxon>
        <taxon>Anophelinae</taxon>
        <taxon>Anopheles</taxon>
    </lineage>
</organism>
<keyword evidence="12" id="KW-1185">Reference proteome</keyword>
<dbReference type="Gene3D" id="3.40.190.10">
    <property type="entry name" value="Periplasmic binding protein-like II"/>
    <property type="match status" value="1"/>
</dbReference>
<dbReference type="EnsemblMetazoa" id="AGAP004923-RA">
    <property type="protein sequence ID" value="AGAP004923-PA"/>
    <property type="gene ID" value="AGAP004923"/>
</dbReference>
<sequence>MHRVRSAMRLMGHKRMMLSSWIAVPAILLAAVGLACGYAVTSNDYSETVATFVFRFIRDHKGLKLGIVFGCDQKLLLIYNVLSQLATIGVRARMVHIGPGPTPDRNEQEHERFSSTLRQSLEFHQFVLLDMACENAPDVLKQASRYELFNASFHWLIIDNHYNSVEVEGNTGENGLFTCPWTMITNSTENGGTAKPIQSFTNGTEPDGAMDSDWTASSNGSEATASGHTFDLLATMNVSINAEITVASPTDPSYRGFTLYDLWNPGFISGGKLKIEPLGCYSPAEGLQIPKRESTVVRRRNMDGLRLKIMTVVTQKPHQPFELYLTTPQNTHLDSVHRYNYGLMGMLKEFYNFTFVNRRTKSWGYLRNGKFDGMIGALSRREVDLGGSPMFFRQERHRVVSYTTRTFVERPCFIFRHPPRNDAVKNPFLLPFEIIVWYLMVGCGSILVTVLCFSFFVEDAVSERRFSFAPHTIRSNTSNDATRLVRCNLADDVTNARHGTILKKAIFSHADDAGATTAGLAGRNVSPETCLNESLLNRPKLSPMRRSYWHRETTGISYNVDEDDDVQGSKSASANVQPDIRGSTFSGSQPSSPNAAGSSRQRWKICHWLYPVDCRQLVPCNSDAAAAAAVGGGDGTLTARNCHNKTVPANISSTHRFHPGDGNAGAKCNYKAEKVSKSILLFLGGVCQQGLSEIPHLSSGRCTSFFILLFGYLMYQYYSASIVGTLLMEQPKSIKTLRNLIDSRLTLGIEDIPYSRDYFVRTTDADSLELHRTRIEYYEPKTGRNESNFLAAADGLQLVREGGYAFHVAISAAYRIIRLTFSEREICELSEIDMFPVWSQWMVAIVQKNSPYRDVITYGLRRLNEAGLMQRQRHVWQEAKPKCVRQIAPTDLIVGLDAVVSAFVLLCGGICLSVCVLFVEILCHRIERHRHGCHRRELWRNRFVMMTKQPSLPAQPRRDGTELFYVE</sequence>
<feature type="compositionally biased region" description="Polar residues" evidence="8">
    <location>
        <begin position="583"/>
        <end position="597"/>
    </location>
</feature>
<evidence type="ECO:0000256" key="2">
    <source>
        <dbReference type="ARBA" id="ARBA00022475"/>
    </source>
</evidence>
<keyword evidence="2" id="KW-1003">Cell membrane</keyword>
<feature type="transmembrane region" description="Helical" evidence="9">
    <location>
        <begin position="892"/>
        <end position="919"/>
    </location>
</feature>
<proteinExistence type="predicted"/>
<feature type="region of interest" description="Disordered" evidence="8">
    <location>
        <begin position="559"/>
        <end position="597"/>
    </location>
</feature>
<dbReference type="PANTHER" id="PTHR42643">
    <property type="entry name" value="IONOTROPIC RECEPTOR 20A-RELATED"/>
    <property type="match status" value="1"/>
</dbReference>
<reference evidence="11" key="3">
    <citation type="submission" date="2020-05" db="UniProtKB">
        <authorList>
            <consortium name="EnsemblMetazoa"/>
        </authorList>
    </citation>
    <scope>IDENTIFICATION</scope>
    <source>
        <strain evidence="11">PEST</strain>
    </source>
</reference>
<dbReference type="Proteomes" id="UP000007062">
    <property type="component" value="Chromosome 2L"/>
</dbReference>
<dbReference type="VEuPathDB" id="VectorBase:AGAMI1_003009"/>
<reference evidence="11 12" key="2">
    <citation type="journal article" date="2004" name="Trends Parasitol.">
        <title>The Anopheles gambiae genome: an update.</title>
        <authorList>
            <person name="Mongin E."/>
            <person name="Louis C."/>
            <person name="Holt R.A."/>
            <person name="Birney E."/>
            <person name="Collins F.H."/>
        </authorList>
    </citation>
    <scope>NUCLEOTIDE SEQUENCE [LARGE SCALE GENOMIC DNA]</scope>
    <source>
        <strain evidence="11 12">PEST</strain>
    </source>
</reference>
<evidence type="ECO:0000256" key="9">
    <source>
        <dbReference type="SAM" id="Phobius"/>
    </source>
</evidence>
<evidence type="ECO:0000256" key="5">
    <source>
        <dbReference type="ARBA" id="ARBA00023136"/>
    </source>
</evidence>
<protein>
    <submittedName>
        <fullName evidence="11">Ionotropic glutamate receptor L-glutamate and glycine-binding domain-containing protein</fullName>
    </submittedName>
</protein>
<dbReference type="InParanoid" id="A0A1S4GN71"/>
<dbReference type="AlphaFoldDB" id="A0A1S4GN71"/>
<evidence type="ECO:0000256" key="4">
    <source>
        <dbReference type="ARBA" id="ARBA00022989"/>
    </source>
</evidence>
<keyword evidence="4 9" id="KW-1133">Transmembrane helix</keyword>
<dbReference type="PANTHER" id="PTHR42643:SF42">
    <property type="entry name" value="IONOTROPIC GLUTAMATE RECEPTOR L-GLUTAMATE AND GLYCINE-BINDING DOMAIN-CONTAINING PROTEIN"/>
    <property type="match status" value="1"/>
</dbReference>
<dbReference type="SUPFAM" id="SSF53850">
    <property type="entry name" value="Periplasmic binding protein-like II"/>
    <property type="match status" value="1"/>
</dbReference>
<evidence type="ECO:0000256" key="7">
    <source>
        <dbReference type="ARBA" id="ARBA00023180"/>
    </source>
</evidence>
<dbReference type="Gene3D" id="1.10.287.70">
    <property type="match status" value="1"/>
</dbReference>
<keyword evidence="7" id="KW-0325">Glycoprotein</keyword>
<accession>A0A1S4GN71</accession>
<feature type="compositionally biased region" description="Polar residues" evidence="8">
    <location>
        <begin position="188"/>
        <end position="204"/>
    </location>
</feature>
<evidence type="ECO:0000313" key="12">
    <source>
        <dbReference type="Proteomes" id="UP000007062"/>
    </source>
</evidence>
<keyword evidence="3 9" id="KW-0812">Transmembrane</keyword>
<reference evidence="11 12" key="1">
    <citation type="journal article" date="2002" name="Science">
        <title>The genome sequence of the malaria mosquito Anopheles gambiae.</title>
        <authorList>
            <person name="Holt R.A."/>
            <person name="Subramanian G.M."/>
            <person name="Halpern A."/>
            <person name="Sutton G.G."/>
            <person name="Charlab R."/>
            <person name="Nusskern D.R."/>
            <person name="Wincker P."/>
            <person name="Clark A.G."/>
            <person name="Ribeiro J.M."/>
            <person name="Wides R."/>
            <person name="Salzberg S.L."/>
            <person name="Loftus B."/>
            <person name="Yandell M."/>
            <person name="Majoros W.H."/>
            <person name="Rusch D.B."/>
            <person name="Lai Z."/>
            <person name="Kraft C.L."/>
            <person name="Abril J.F."/>
            <person name="Anthouard V."/>
            <person name="Arensburger P."/>
            <person name="Atkinson P.W."/>
            <person name="Baden H."/>
            <person name="de Berardinis V."/>
            <person name="Baldwin D."/>
            <person name="Benes V."/>
            <person name="Biedler J."/>
            <person name="Blass C."/>
            <person name="Bolanos R."/>
            <person name="Boscus D."/>
            <person name="Barnstead M."/>
            <person name="Cai S."/>
            <person name="Center A."/>
            <person name="Chaturverdi K."/>
            <person name="Christophides G.K."/>
            <person name="Chrystal M.A."/>
            <person name="Clamp M."/>
            <person name="Cravchik A."/>
            <person name="Curwen V."/>
            <person name="Dana A."/>
            <person name="Delcher A."/>
            <person name="Dew I."/>
            <person name="Evans C.A."/>
            <person name="Flanigan M."/>
            <person name="Grundschober-Freimoser A."/>
            <person name="Friedli L."/>
            <person name="Gu Z."/>
            <person name="Guan P."/>
            <person name="Guigo R."/>
            <person name="Hillenmeyer M.E."/>
            <person name="Hladun S.L."/>
            <person name="Hogan J.R."/>
            <person name="Hong Y.S."/>
            <person name="Hoover J."/>
            <person name="Jaillon O."/>
            <person name="Ke Z."/>
            <person name="Kodira C."/>
            <person name="Kokoza E."/>
            <person name="Koutsos A."/>
            <person name="Letunic I."/>
            <person name="Levitsky A."/>
            <person name="Liang Y."/>
            <person name="Lin J.J."/>
            <person name="Lobo N.F."/>
            <person name="Lopez J.R."/>
            <person name="Malek J.A."/>
            <person name="McIntosh T.C."/>
            <person name="Meister S."/>
            <person name="Miller J."/>
            <person name="Mobarry C."/>
            <person name="Mongin E."/>
            <person name="Murphy S.D."/>
            <person name="O'Brochta D.A."/>
            <person name="Pfannkoch C."/>
            <person name="Qi R."/>
            <person name="Regier M.A."/>
            <person name="Remington K."/>
            <person name="Shao H."/>
            <person name="Sharakhova M.V."/>
            <person name="Sitter C.D."/>
            <person name="Shetty J."/>
            <person name="Smith T.J."/>
            <person name="Strong R."/>
            <person name="Sun J."/>
            <person name="Thomasova D."/>
            <person name="Ton L.Q."/>
            <person name="Topalis P."/>
            <person name="Tu Z."/>
            <person name="Unger M.F."/>
            <person name="Walenz B."/>
            <person name="Wang A."/>
            <person name="Wang J."/>
            <person name="Wang M."/>
            <person name="Wang X."/>
            <person name="Woodford K.J."/>
            <person name="Wortman J.R."/>
            <person name="Wu M."/>
            <person name="Yao A."/>
            <person name="Zdobnov E.M."/>
            <person name="Zhang H."/>
            <person name="Zhao Q."/>
            <person name="Zhao S."/>
            <person name="Zhu S.C."/>
            <person name="Zhimulev I."/>
            <person name="Coluzzi M."/>
            <person name="della Torre A."/>
            <person name="Roth C.W."/>
            <person name="Louis C."/>
            <person name="Kalush F."/>
            <person name="Mural R.J."/>
            <person name="Myers E.W."/>
            <person name="Adams M.D."/>
            <person name="Smith H.O."/>
            <person name="Broder S."/>
            <person name="Gardner M.J."/>
            <person name="Fraser C.M."/>
            <person name="Birney E."/>
            <person name="Bork P."/>
            <person name="Brey P.T."/>
            <person name="Venter J.C."/>
            <person name="Weissenbach J."/>
            <person name="Kafatos F.C."/>
            <person name="Collins F.H."/>
            <person name="Hoffman S.L."/>
        </authorList>
    </citation>
    <scope>NUCLEOTIDE SEQUENCE [LARGE SCALE GENOMIC DNA]</scope>
    <source>
        <strain evidence="11 12">PEST</strain>
    </source>
</reference>
<feature type="domain" description="Ionotropic receptor 75a N-terminal" evidence="10">
    <location>
        <begin position="224"/>
        <end position="312"/>
    </location>
</feature>
<dbReference type="GO" id="GO:0005886">
    <property type="term" value="C:plasma membrane"/>
    <property type="evidence" value="ECO:0007669"/>
    <property type="project" value="UniProtKB-SubCell"/>
</dbReference>
<dbReference type="VEuPathDB" id="VectorBase:AGAP004923"/>
<evidence type="ECO:0000256" key="6">
    <source>
        <dbReference type="ARBA" id="ARBA00023170"/>
    </source>
</evidence>
<evidence type="ECO:0000256" key="1">
    <source>
        <dbReference type="ARBA" id="ARBA00004651"/>
    </source>
</evidence>
<keyword evidence="5 9" id="KW-0472">Membrane</keyword>
<comment type="subcellular location">
    <subcellularLocation>
        <location evidence="1">Cell membrane</location>
        <topology evidence="1">Multi-pass membrane protein</topology>
    </subcellularLocation>
</comment>
<evidence type="ECO:0000256" key="8">
    <source>
        <dbReference type="SAM" id="MobiDB-lite"/>
    </source>
</evidence>
<evidence type="ECO:0000313" key="11">
    <source>
        <dbReference type="EnsemblMetazoa" id="AGAP004923-PA"/>
    </source>
</evidence>
<feature type="region of interest" description="Disordered" evidence="8">
    <location>
        <begin position="188"/>
        <end position="207"/>
    </location>
</feature>